<evidence type="ECO:0000256" key="3">
    <source>
        <dbReference type="ARBA" id="ARBA00022475"/>
    </source>
</evidence>
<protein>
    <recommendedName>
        <fullName evidence="8">ATP synthase subunit delta</fullName>
    </recommendedName>
    <alternativeName>
        <fullName evidence="8">ATP synthase F(1) sector subunit delta</fullName>
    </alternativeName>
    <alternativeName>
        <fullName evidence="8">F-type ATPase subunit delta</fullName>
        <shortName evidence="8">F-ATPase subunit delta</shortName>
    </alternativeName>
</protein>
<comment type="similarity">
    <text evidence="8">Belongs to the ATPase delta chain family.</text>
</comment>
<dbReference type="InterPro" id="IPR026015">
    <property type="entry name" value="ATP_synth_OSCP/delta_N_sf"/>
</dbReference>
<organism evidence="9 10">
    <name type="scientific">Streptococcus phocae</name>
    <dbReference type="NCBI Taxonomy" id="119224"/>
    <lineage>
        <taxon>Bacteria</taxon>
        <taxon>Bacillati</taxon>
        <taxon>Bacillota</taxon>
        <taxon>Bacilli</taxon>
        <taxon>Lactobacillales</taxon>
        <taxon>Streptococcaceae</taxon>
        <taxon>Streptococcus</taxon>
    </lineage>
</organism>
<dbReference type="SUPFAM" id="SSF47928">
    <property type="entry name" value="N-terminal domain of the delta subunit of the F1F0-ATP synthase"/>
    <property type="match status" value="1"/>
</dbReference>
<dbReference type="NCBIfam" id="TIGR01145">
    <property type="entry name" value="ATP_synt_delta"/>
    <property type="match status" value="1"/>
</dbReference>
<dbReference type="Gene3D" id="1.10.520.20">
    <property type="entry name" value="N-terminal domain of the delta subunit of the F1F0-ATP synthase"/>
    <property type="match status" value="1"/>
</dbReference>
<keyword evidence="5 8" id="KW-0406">Ion transport</keyword>
<evidence type="ECO:0000256" key="8">
    <source>
        <dbReference type="HAMAP-Rule" id="MF_01416"/>
    </source>
</evidence>
<comment type="caution">
    <text evidence="9">The sequence shown here is derived from an EMBL/GenBank/DDBJ whole genome shotgun (WGS) entry which is preliminary data.</text>
</comment>
<evidence type="ECO:0000256" key="4">
    <source>
        <dbReference type="ARBA" id="ARBA00022781"/>
    </source>
</evidence>
<dbReference type="AlphaFoldDB" id="A0A0N8FX33"/>
<keyword evidence="10" id="KW-1185">Reference proteome</keyword>
<sequence>MTKKEQALIEQYAKSLVEVCSEHDALETLQADVLAILETFKATELDKMLSSLAVPHADKVQLVRLLQGNNSAYVNNFLDVILHNEREQYLHTILQTVLAEIAVVTNQYDVTVTSSVPLNEDQKVRVRDVVAKKLSLKTNQLIEHVDTSLIGGFVISVNNKVIDTSVRRQLQEFKMKLK</sequence>
<dbReference type="RefSeq" id="WP_037595918.1">
    <property type="nucleotide sequence ID" value="NZ_LHQM01000030.1"/>
</dbReference>
<keyword evidence="7 8" id="KW-0066">ATP synthesis</keyword>
<keyword evidence="4 8" id="KW-0375">Hydrogen ion transport</keyword>
<keyword evidence="8" id="KW-0139">CF(1)</keyword>
<dbReference type="STRING" id="119224.AKK44_06545"/>
<evidence type="ECO:0000256" key="2">
    <source>
        <dbReference type="ARBA" id="ARBA00022448"/>
    </source>
</evidence>
<dbReference type="NCBIfam" id="NF004401">
    <property type="entry name" value="PRK05758.2-1"/>
    <property type="match status" value="1"/>
</dbReference>
<keyword evidence="3 8" id="KW-1003">Cell membrane</keyword>
<dbReference type="Pfam" id="PF00213">
    <property type="entry name" value="OSCP"/>
    <property type="match status" value="1"/>
</dbReference>
<accession>A0A0N8FX33</accession>
<name>A0A0N8FX33_9STRE</name>
<gene>
    <name evidence="8" type="primary">atpH</name>
    <name evidence="9" type="ORF">AKK44_06545</name>
</gene>
<evidence type="ECO:0000256" key="1">
    <source>
        <dbReference type="ARBA" id="ARBA00004370"/>
    </source>
</evidence>
<evidence type="ECO:0000256" key="6">
    <source>
        <dbReference type="ARBA" id="ARBA00023136"/>
    </source>
</evidence>
<keyword evidence="2 8" id="KW-0813">Transport</keyword>
<dbReference type="HAMAP" id="MF_01416">
    <property type="entry name" value="ATP_synth_delta_bact"/>
    <property type="match status" value="1"/>
</dbReference>
<keyword evidence="6 8" id="KW-0472">Membrane</keyword>
<dbReference type="InterPro" id="IPR000711">
    <property type="entry name" value="ATPase_OSCP/dsu"/>
</dbReference>
<dbReference type="PANTHER" id="PTHR11910">
    <property type="entry name" value="ATP SYNTHASE DELTA CHAIN"/>
    <property type="match status" value="1"/>
</dbReference>
<comment type="function">
    <text evidence="8">F(1)F(0) ATP synthase produces ATP from ADP in the presence of a proton or sodium gradient. F-type ATPases consist of two structural domains, F(1) containing the extramembraneous catalytic core and F(0) containing the membrane proton channel, linked together by a central stalk and a peripheral stalk. During catalysis, ATP synthesis in the catalytic domain of F(1) is coupled via a rotary mechanism of the central stalk subunits to proton translocation.</text>
</comment>
<evidence type="ECO:0000256" key="5">
    <source>
        <dbReference type="ARBA" id="ARBA00023065"/>
    </source>
</evidence>
<evidence type="ECO:0000256" key="7">
    <source>
        <dbReference type="ARBA" id="ARBA00023310"/>
    </source>
</evidence>
<dbReference type="EMBL" id="LHQM01000030">
    <property type="protein sequence ID" value="KPJ22011.1"/>
    <property type="molecule type" value="Genomic_DNA"/>
</dbReference>
<dbReference type="Proteomes" id="UP000049578">
    <property type="component" value="Unassembled WGS sequence"/>
</dbReference>
<evidence type="ECO:0000313" key="9">
    <source>
        <dbReference type="EMBL" id="KPJ22011.1"/>
    </source>
</evidence>
<proteinExistence type="inferred from homology"/>
<dbReference type="GO" id="GO:0045259">
    <property type="term" value="C:proton-transporting ATP synthase complex"/>
    <property type="evidence" value="ECO:0007669"/>
    <property type="project" value="UniProtKB-KW"/>
</dbReference>
<dbReference type="PATRIC" id="fig|119224.3.peg.1045"/>
<dbReference type="GO" id="GO:0046933">
    <property type="term" value="F:proton-transporting ATP synthase activity, rotational mechanism"/>
    <property type="evidence" value="ECO:0007669"/>
    <property type="project" value="UniProtKB-UniRule"/>
</dbReference>
<dbReference type="PRINTS" id="PR00125">
    <property type="entry name" value="ATPASEDELTA"/>
</dbReference>
<reference evidence="9 10" key="1">
    <citation type="submission" date="2015-08" db="EMBL/GenBank/DDBJ databases">
        <title>Genome sequence of Streptococcus phocae subsp. phocae ATCC 51973T isolated from liver specimen obtained from seal.</title>
        <authorList>
            <person name="Avendano-Herrera R."/>
        </authorList>
    </citation>
    <scope>NUCLEOTIDE SEQUENCE [LARGE SCALE GENOMIC DNA]</scope>
    <source>
        <strain evidence="9 10">ATCC 51973</strain>
    </source>
</reference>
<evidence type="ECO:0000313" key="10">
    <source>
        <dbReference type="Proteomes" id="UP000049578"/>
    </source>
</evidence>
<comment type="function">
    <text evidence="8">This protein is part of the stalk that links CF(0) to CF(1). It either transmits conformational changes from CF(0) to CF(1) or is implicated in proton conduction.</text>
</comment>
<dbReference type="GO" id="GO:0005886">
    <property type="term" value="C:plasma membrane"/>
    <property type="evidence" value="ECO:0007669"/>
    <property type="project" value="UniProtKB-SubCell"/>
</dbReference>
<comment type="subcellular location">
    <subcellularLocation>
        <location evidence="8">Cell membrane</location>
        <topology evidence="8">Peripheral membrane protein</topology>
    </subcellularLocation>
    <subcellularLocation>
        <location evidence="1">Membrane</location>
    </subcellularLocation>
</comment>